<gene>
    <name evidence="1" type="ORF">SCF082_LOCUS16725</name>
</gene>
<keyword evidence="2" id="KW-1185">Reference proteome</keyword>
<comment type="caution">
    <text evidence="1">The sequence shown here is derived from an EMBL/GenBank/DDBJ whole genome shotgun (WGS) entry which is preliminary data.</text>
</comment>
<sequence>MNVSTAVDLANDVLQDLDLPPAALRAFASLGASGGHLQNAERDLHRWLKNLFGFTLQPYTIELNLQDPVLAVLSTCLWALQRVIEIMSESGIVLEPSSAREASQSLHVHLQSYAWLALHYHDQKIMFFKVRPKTHYLYHMANEIETLRLNFALFWTFDEESFLGKVKSIAVQTHGKTMTHRVFQRYLLFVGMCLHTYRRKMSA</sequence>
<dbReference type="Proteomes" id="UP001642464">
    <property type="component" value="Unassembled WGS sequence"/>
</dbReference>
<organism evidence="1 2">
    <name type="scientific">Durusdinium trenchii</name>
    <dbReference type="NCBI Taxonomy" id="1381693"/>
    <lineage>
        <taxon>Eukaryota</taxon>
        <taxon>Sar</taxon>
        <taxon>Alveolata</taxon>
        <taxon>Dinophyceae</taxon>
        <taxon>Suessiales</taxon>
        <taxon>Symbiodiniaceae</taxon>
        <taxon>Durusdinium</taxon>
    </lineage>
</organism>
<protein>
    <submittedName>
        <fullName evidence="1">Nipped-B-like protein B</fullName>
    </submittedName>
</protein>
<reference evidence="1 2" key="1">
    <citation type="submission" date="2024-02" db="EMBL/GenBank/DDBJ databases">
        <authorList>
            <person name="Chen Y."/>
            <person name="Shah S."/>
            <person name="Dougan E. K."/>
            <person name="Thang M."/>
            <person name="Chan C."/>
        </authorList>
    </citation>
    <scope>NUCLEOTIDE SEQUENCE [LARGE SCALE GENOMIC DNA]</scope>
</reference>
<evidence type="ECO:0000313" key="1">
    <source>
        <dbReference type="EMBL" id="CAK9024639.1"/>
    </source>
</evidence>
<proteinExistence type="predicted"/>
<evidence type="ECO:0000313" key="2">
    <source>
        <dbReference type="Proteomes" id="UP001642464"/>
    </source>
</evidence>
<dbReference type="EMBL" id="CAXAMM010010957">
    <property type="protein sequence ID" value="CAK9024639.1"/>
    <property type="molecule type" value="Genomic_DNA"/>
</dbReference>
<accession>A0ABP0KF63</accession>
<name>A0ABP0KF63_9DINO</name>